<dbReference type="InterPro" id="IPR011856">
    <property type="entry name" value="tRNA_endonuc-like_dom_sf"/>
</dbReference>
<comment type="caution">
    <text evidence="3">The sequence shown here is derived from an EMBL/GenBank/DDBJ whole genome shotgun (WGS) entry which is preliminary data.</text>
</comment>
<evidence type="ECO:0000313" key="3">
    <source>
        <dbReference type="EMBL" id="MST97226.1"/>
    </source>
</evidence>
<evidence type="ECO:0000256" key="1">
    <source>
        <dbReference type="ARBA" id="ARBA00006738"/>
    </source>
</evidence>
<dbReference type="HAMAP" id="MF_00048">
    <property type="entry name" value="UPF0102"/>
    <property type="match status" value="1"/>
</dbReference>
<evidence type="ECO:0000256" key="2">
    <source>
        <dbReference type="HAMAP-Rule" id="MF_00048"/>
    </source>
</evidence>
<dbReference type="InterPro" id="IPR011335">
    <property type="entry name" value="Restrct_endonuc-II-like"/>
</dbReference>
<sequence length="134" mass="15353">MKLARAAHLVLGRRGEEAAVRLLLAKGYTILARNWRIRSGELDIVARDGRTLVFVEVKTRRRSGFYRPGDNLSLRQMRRNFRAALFYCRVIGKPLLPGRFDLIEVIASPRMIRSIVHRCNYLPPLEPGGKRGRA</sequence>
<protein>
    <recommendedName>
        <fullName evidence="2">UPF0102 protein FYJ85_09240</fullName>
    </recommendedName>
</protein>
<dbReference type="CDD" id="cd20736">
    <property type="entry name" value="PoNe_Nuclease"/>
    <property type="match status" value="1"/>
</dbReference>
<dbReference type="PANTHER" id="PTHR34039:SF1">
    <property type="entry name" value="UPF0102 PROTEIN YRAN"/>
    <property type="match status" value="1"/>
</dbReference>
<evidence type="ECO:0000313" key="4">
    <source>
        <dbReference type="Proteomes" id="UP000435649"/>
    </source>
</evidence>
<gene>
    <name evidence="3" type="ORF">FYJ85_09240</name>
</gene>
<dbReference type="InterPro" id="IPR003509">
    <property type="entry name" value="UPF0102_YraN-like"/>
</dbReference>
<accession>A0A844G1I3</accession>
<dbReference type="Pfam" id="PF02021">
    <property type="entry name" value="UPF0102"/>
    <property type="match status" value="1"/>
</dbReference>
<reference evidence="3 4" key="1">
    <citation type="submission" date="2019-08" db="EMBL/GenBank/DDBJ databases">
        <title>In-depth cultivation of the pig gut microbiome towards novel bacterial diversity and tailored functional studies.</title>
        <authorList>
            <person name="Wylensek D."/>
            <person name="Hitch T.C.A."/>
            <person name="Clavel T."/>
        </authorList>
    </citation>
    <scope>NUCLEOTIDE SEQUENCE [LARGE SCALE GENOMIC DNA]</scope>
    <source>
        <strain evidence="3 4">BBE-744-WT-12</strain>
    </source>
</reference>
<dbReference type="SUPFAM" id="SSF52980">
    <property type="entry name" value="Restriction endonuclease-like"/>
    <property type="match status" value="1"/>
</dbReference>
<organism evidence="3 4">
    <name type="scientific">Victivallis lenta</name>
    <dbReference type="NCBI Taxonomy" id="2606640"/>
    <lineage>
        <taxon>Bacteria</taxon>
        <taxon>Pseudomonadati</taxon>
        <taxon>Lentisphaerota</taxon>
        <taxon>Lentisphaeria</taxon>
        <taxon>Victivallales</taxon>
        <taxon>Victivallaceae</taxon>
        <taxon>Victivallis</taxon>
    </lineage>
</organism>
<dbReference type="EMBL" id="VUNS01000008">
    <property type="protein sequence ID" value="MST97226.1"/>
    <property type="molecule type" value="Genomic_DNA"/>
</dbReference>
<dbReference type="RefSeq" id="WP_154418112.1">
    <property type="nucleotide sequence ID" value="NZ_DBFCGB010000089.1"/>
</dbReference>
<keyword evidence="4" id="KW-1185">Reference proteome</keyword>
<proteinExistence type="inferred from homology"/>
<dbReference type="GO" id="GO:0003676">
    <property type="term" value="F:nucleic acid binding"/>
    <property type="evidence" value="ECO:0007669"/>
    <property type="project" value="InterPro"/>
</dbReference>
<dbReference type="PANTHER" id="PTHR34039">
    <property type="entry name" value="UPF0102 PROTEIN YRAN"/>
    <property type="match status" value="1"/>
</dbReference>
<name>A0A844G1I3_9BACT</name>
<dbReference type="Proteomes" id="UP000435649">
    <property type="component" value="Unassembled WGS sequence"/>
</dbReference>
<dbReference type="AlphaFoldDB" id="A0A844G1I3"/>
<dbReference type="Gene3D" id="3.40.1350.10">
    <property type="match status" value="1"/>
</dbReference>
<comment type="similarity">
    <text evidence="1 2">Belongs to the UPF0102 family.</text>
</comment>